<dbReference type="PIRSF" id="PIRSF029730">
    <property type="entry name" value="UCP029730"/>
    <property type="match status" value="1"/>
</dbReference>
<dbReference type="Proteomes" id="UP000436016">
    <property type="component" value="Unassembled WGS sequence"/>
</dbReference>
<dbReference type="SUPFAM" id="SSF53187">
    <property type="entry name" value="Zn-dependent exopeptidases"/>
    <property type="match status" value="1"/>
</dbReference>
<reference evidence="1 2" key="1">
    <citation type="submission" date="2019-12" db="EMBL/GenBank/DDBJ databases">
        <title>Strain KN286 was isolated from seawater, which was collected from Caroline Seamount in the tropical western Pacific.</title>
        <authorList>
            <person name="Wang Q."/>
        </authorList>
    </citation>
    <scope>NUCLEOTIDE SEQUENCE [LARGE SCALE GENOMIC DNA]</scope>
    <source>
        <strain evidence="1 2">KN286</strain>
    </source>
</reference>
<proteinExistence type="predicted"/>
<dbReference type="InterPro" id="IPR011227">
    <property type="entry name" value="UCP029730"/>
</dbReference>
<dbReference type="AlphaFoldDB" id="A0A6B0TIN2"/>
<protein>
    <submittedName>
        <fullName evidence="1">N-formylglutamate amidohydrolase</fullName>
    </submittedName>
</protein>
<dbReference type="Gene3D" id="3.40.630.40">
    <property type="entry name" value="Zn-dependent exopeptidases"/>
    <property type="match status" value="1"/>
</dbReference>
<dbReference type="EMBL" id="WUWG01000001">
    <property type="protein sequence ID" value="MXU64280.1"/>
    <property type="molecule type" value="Genomic_DNA"/>
</dbReference>
<organism evidence="1 2">
    <name type="scientific">Oceanomicrobium pacificus</name>
    <dbReference type="NCBI Taxonomy" id="2692916"/>
    <lineage>
        <taxon>Bacteria</taxon>
        <taxon>Pseudomonadati</taxon>
        <taxon>Pseudomonadota</taxon>
        <taxon>Alphaproteobacteria</taxon>
        <taxon>Rhodobacterales</taxon>
        <taxon>Paracoccaceae</taxon>
        <taxon>Oceanomicrobium</taxon>
    </lineage>
</organism>
<dbReference type="RefSeq" id="WP_160851484.1">
    <property type="nucleotide sequence ID" value="NZ_WUWG01000001.1"/>
</dbReference>
<evidence type="ECO:0000313" key="2">
    <source>
        <dbReference type="Proteomes" id="UP000436016"/>
    </source>
</evidence>
<gene>
    <name evidence="1" type="ORF">GSH16_02385</name>
</gene>
<evidence type="ECO:0000313" key="1">
    <source>
        <dbReference type="EMBL" id="MXU64280.1"/>
    </source>
</evidence>
<dbReference type="InterPro" id="IPR007709">
    <property type="entry name" value="N-FG_amidohydro"/>
</dbReference>
<sequence length="280" mass="29651">MDSQKANHGLLGRGDPPPVQIVRQTGRAPVLLVCEHAGRKIPAALGDLGLSAEARMSHVAWDPGAMALAQDLSAMLDAPLVAQSYSRLVYDCNRPPESPEAMRAHSEIHAVPGNAHLGAEDREARIAEVYRPFEAAVGAAAERIAAAHKTPLLVTVHSFTPVYDGAPREVEIGILHDADSRAADLMLAHDWQGRIVRRNAPYGPEDGVTHTLLRHALPRRLPNVMLEVRNDLLGDADAVYAMAGLIAPALAAAQAALTATAAAKAPPTRQDSPSPEPGNA</sequence>
<accession>A0A6B0TIN2</accession>
<dbReference type="Pfam" id="PF05013">
    <property type="entry name" value="FGase"/>
    <property type="match status" value="1"/>
</dbReference>
<keyword evidence="1" id="KW-0378">Hydrolase</keyword>
<name>A0A6B0TIN2_9RHOB</name>
<keyword evidence="2" id="KW-1185">Reference proteome</keyword>
<dbReference type="GO" id="GO:0016787">
    <property type="term" value="F:hydrolase activity"/>
    <property type="evidence" value="ECO:0007669"/>
    <property type="project" value="UniProtKB-KW"/>
</dbReference>
<comment type="caution">
    <text evidence="1">The sequence shown here is derived from an EMBL/GenBank/DDBJ whole genome shotgun (WGS) entry which is preliminary data.</text>
</comment>